<keyword evidence="9" id="KW-1185">Reference proteome</keyword>
<dbReference type="UniPathway" id="UPA00053">
    <property type="reaction ID" value="UER00087"/>
</dbReference>
<dbReference type="RefSeq" id="WP_201775026.1">
    <property type="nucleotide sequence ID" value="NZ_CP011546.1"/>
</dbReference>
<reference evidence="9" key="2">
    <citation type="submission" date="2015-05" db="EMBL/GenBank/DDBJ databases">
        <title>Complete genome sequence of Corynebacterium uterequi DSM 45634, isolated from the uterus of a maiden mare.</title>
        <authorList>
            <person name="Ruckert C."/>
            <person name="Albersmeier A."/>
            <person name="Winkler A."/>
            <person name="Tauch A."/>
        </authorList>
    </citation>
    <scope>NUCLEOTIDE SEQUENCE [LARGE SCALE GENOMIC DNA]</scope>
    <source>
        <strain evidence="9">DSM 45634</strain>
    </source>
</reference>
<feature type="domain" description="Quinate/shikimate 5-dehydrogenase/glutamyl-tRNA reductase" evidence="5">
    <location>
        <begin position="124"/>
        <end position="197"/>
    </location>
</feature>
<accession>A0A0G3HD48</accession>
<dbReference type="Pfam" id="PF08501">
    <property type="entry name" value="Shikimate_dh_N"/>
    <property type="match status" value="1"/>
</dbReference>
<sequence>MTPIRHRAAVLGSPIHHSRSPLIHNAGYRALGLTDWEYLRIETRADDVRRTVEESDASFAGFSVTMPGKFEALALADDASERARVIGAANTLVRTGDGWYADNTDGVGVLGCLDELLGAVGITSAVVVGAGGTARPALWALAERGCRDVTIVNRSDREAELSELLETCGITAQFVDFDADLATASRQADVVISTVPAAAVKGHERDLGHAPILDVIYDPWPTPLTVHAAANGYRTVGGHAMLVHQACPQFEAFTGRKAPYPQMRSALEEDLGI</sequence>
<dbReference type="InterPro" id="IPR046346">
    <property type="entry name" value="Aminoacid_DH-like_N_sf"/>
</dbReference>
<name>A0A0G3HD48_9CORY</name>
<organism evidence="8 9">
    <name type="scientific">Corynebacterium uterequi</name>
    <dbReference type="NCBI Taxonomy" id="1072256"/>
    <lineage>
        <taxon>Bacteria</taxon>
        <taxon>Bacillati</taxon>
        <taxon>Actinomycetota</taxon>
        <taxon>Actinomycetes</taxon>
        <taxon>Mycobacteriales</taxon>
        <taxon>Corynebacteriaceae</taxon>
        <taxon>Corynebacterium</taxon>
    </lineage>
</organism>
<dbReference type="GO" id="GO:0009073">
    <property type="term" value="P:aromatic amino acid family biosynthetic process"/>
    <property type="evidence" value="ECO:0007669"/>
    <property type="project" value="UniProtKB-KW"/>
</dbReference>
<feature type="domain" description="Shikimate dehydrogenase substrate binding N-terminal" evidence="6">
    <location>
        <begin position="10"/>
        <end position="92"/>
    </location>
</feature>
<evidence type="ECO:0000256" key="2">
    <source>
        <dbReference type="ARBA" id="ARBA00012962"/>
    </source>
</evidence>
<dbReference type="SUPFAM" id="SSF53223">
    <property type="entry name" value="Aminoacid dehydrogenase-like, N-terminal domain"/>
    <property type="match status" value="1"/>
</dbReference>
<dbReference type="EMBL" id="CP011546">
    <property type="protein sequence ID" value="AKK11209.1"/>
    <property type="molecule type" value="Genomic_DNA"/>
</dbReference>
<dbReference type="NCBIfam" id="TIGR01809">
    <property type="entry name" value="Shik-DH-AROM"/>
    <property type="match status" value="1"/>
</dbReference>
<evidence type="ECO:0000256" key="4">
    <source>
        <dbReference type="ARBA" id="ARBA00049442"/>
    </source>
</evidence>
<dbReference type="Gene3D" id="3.40.50.10860">
    <property type="entry name" value="Leucine Dehydrogenase, chain A, domain 1"/>
    <property type="match status" value="1"/>
</dbReference>
<evidence type="ECO:0000259" key="5">
    <source>
        <dbReference type="Pfam" id="PF01488"/>
    </source>
</evidence>
<dbReference type="SUPFAM" id="SSF51735">
    <property type="entry name" value="NAD(P)-binding Rossmann-fold domains"/>
    <property type="match status" value="1"/>
</dbReference>
<dbReference type="Gene3D" id="3.40.50.720">
    <property type="entry name" value="NAD(P)-binding Rossmann-like Domain"/>
    <property type="match status" value="1"/>
</dbReference>
<dbReference type="Proteomes" id="UP000035548">
    <property type="component" value="Chromosome"/>
</dbReference>
<keyword evidence="8" id="KW-0560">Oxidoreductase</keyword>
<dbReference type="GO" id="GO:0019632">
    <property type="term" value="P:shikimate metabolic process"/>
    <property type="evidence" value="ECO:0007669"/>
    <property type="project" value="TreeGrafter"/>
</dbReference>
<protein>
    <recommendedName>
        <fullName evidence="2">shikimate dehydrogenase (NADP(+))</fullName>
        <ecNumber evidence="2">1.1.1.25</ecNumber>
    </recommendedName>
</protein>
<dbReference type="Pfam" id="PF18317">
    <property type="entry name" value="SDH_C"/>
    <property type="match status" value="1"/>
</dbReference>
<evidence type="ECO:0000256" key="3">
    <source>
        <dbReference type="ARBA" id="ARBA00023141"/>
    </source>
</evidence>
<dbReference type="InterPro" id="IPR013708">
    <property type="entry name" value="Shikimate_DH-bd_N"/>
</dbReference>
<dbReference type="CDD" id="cd01065">
    <property type="entry name" value="NAD_bind_Shikimate_DH"/>
    <property type="match status" value="1"/>
</dbReference>
<dbReference type="AlphaFoldDB" id="A0A0G3HD48"/>
<dbReference type="GO" id="GO:0009423">
    <property type="term" value="P:chorismate biosynthetic process"/>
    <property type="evidence" value="ECO:0007669"/>
    <property type="project" value="UniProtKB-UniPathway"/>
</dbReference>
<keyword evidence="3" id="KW-0028">Amino-acid biosynthesis</keyword>
<dbReference type="Pfam" id="PF01488">
    <property type="entry name" value="Shikimate_DH"/>
    <property type="match status" value="1"/>
</dbReference>
<dbReference type="GO" id="GO:0005829">
    <property type="term" value="C:cytosol"/>
    <property type="evidence" value="ECO:0007669"/>
    <property type="project" value="TreeGrafter"/>
</dbReference>
<dbReference type="InterPro" id="IPR022893">
    <property type="entry name" value="Shikimate_DH_fam"/>
</dbReference>
<gene>
    <name evidence="8" type="primary">aroE</name>
    <name evidence="8" type="ORF">CUTER_06065</name>
</gene>
<dbReference type="InterPro" id="IPR036291">
    <property type="entry name" value="NAD(P)-bd_dom_sf"/>
</dbReference>
<feature type="domain" description="SDH C-terminal" evidence="7">
    <location>
        <begin position="238"/>
        <end position="268"/>
    </location>
</feature>
<dbReference type="STRING" id="1072256.CUTER_06065"/>
<proteinExistence type="predicted"/>
<reference evidence="8 9" key="1">
    <citation type="journal article" date="2015" name="Genome Announc.">
        <title>Virulence Factor Genes Detected in the Complete Genome Sequence of Corynebacterium uterequi DSM 45634, Isolated from the Uterus of a Maiden Mare.</title>
        <authorList>
            <person name="Ruckert C."/>
            <person name="Kriete M."/>
            <person name="Jaenicke S."/>
            <person name="Winkler A."/>
            <person name="Tauch A."/>
        </authorList>
    </citation>
    <scope>NUCLEOTIDE SEQUENCE [LARGE SCALE GENOMIC DNA]</scope>
    <source>
        <strain evidence="8 9">DSM 45634</strain>
    </source>
</reference>
<evidence type="ECO:0000259" key="7">
    <source>
        <dbReference type="Pfam" id="PF18317"/>
    </source>
</evidence>
<evidence type="ECO:0000256" key="1">
    <source>
        <dbReference type="ARBA" id="ARBA00004871"/>
    </source>
</evidence>
<evidence type="ECO:0000313" key="8">
    <source>
        <dbReference type="EMBL" id="AKK11209.1"/>
    </source>
</evidence>
<dbReference type="KEGG" id="cut:CUTER_06065"/>
<keyword evidence="3" id="KW-0057">Aromatic amino acid biosynthesis</keyword>
<dbReference type="EC" id="1.1.1.25" evidence="2"/>
<dbReference type="PANTHER" id="PTHR21089:SF1">
    <property type="entry name" value="BIFUNCTIONAL 3-DEHYDROQUINATE DEHYDRATASE_SHIKIMATE DEHYDROGENASE, CHLOROPLASTIC"/>
    <property type="match status" value="1"/>
</dbReference>
<evidence type="ECO:0000313" key="9">
    <source>
        <dbReference type="Proteomes" id="UP000035548"/>
    </source>
</evidence>
<dbReference type="InterPro" id="IPR041121">
    <property type="entry name" value="SDH_C"/>
</dbReference>
<dbReference type="PANTHER" id="PTHR21089">
    <property type="entry name" value="SHIKIMATE DEHYDROGENASE"/>
    <property type="match status" value="1"/>
</dbReference>
<evidence type="ECO:0000259" key="6">
    <source>
        <dbReference type="Pfam" id="PF08501"/>
    </source>
</evidence>
<comment type="catalytic activity">
    <reaction evidence="4">
        <text>shikimate + NADP(+) = 3-dehydroshikimate + NADPH + H(+)</text>
        <dbReference type="Rhea" id="RHEA:17737"/>
        <dbReference type="ChEBI" id="CHEBI:15378"/>
        <dbReference type="ChEBI" id="CHEBI:16630"/>
        <dbReference type="ChEBI" id="CHEBI:36208"/>
        <dbReference type="ChEBI" id="CHEBI:57783"/>
        <dbReference type="ChEBI" id="CHEBI:58349"/>
        <dbReference type="EC" id="1.1.1.25"/>
    </reaction>
</comment>
<comment type="pathway">
    <text evidence="1">Metabolic intermediate biosynthesis; chorismate biosynthesis; chorismate from D-erythrose 4-phosphate and phosphoenolpyruvate: step 4/7.</text>
</comment>
<dbReference type="PATRIC" id="fig|1072256.5.peg.1203"/>
<dbReference type="NCBIfam" id="NF001311">
    <property type="entry name" value="PRK00258.1-3"/>
    <property type="match status" value="1"/>
</dbReference>
<dbReference type="InterPro" id="IPR010110">
    <property type="entry name" value="Shikimate_DH_AroM-type"/>
</dbReference>
<dbReference type="GO" id="GO:0050661">
    <property type="term" value="F:NADP binding"/>
    <property type="evidence" value="ECO:0007669"/>
    <property type="project" value="TreeGrafter"/>
</dbReference>
<dbReference type="GO" id="GO:0004764">
    <property type="term" value="F:shikimate 3-dehydrogenase (NADP+) activity"/>
    <property type="evidence" value="ECO:0007669"/>
    <property type="project" value="UniProtKB-EC"/>
</dbReference>
<dbReference type="InterPro" id="IPR006151">
    <property type="entry name" value="Shikm_DH/Glu-tRNA_Rdtase"/>
</dbReference>